<dbReference type="RefSeq" id="XP_002183811.1">
    <property type="nucleotide sequence ID" value="XM_002183775.1"/>
</dbReference>
<accession>B7G9P6</accession>
<dbReference type="PANTHER" id="PTHR30244:SF34">
    <property type="entry name" value="DTDP-4-AMINO-4,6-DIDEOXYGALACTOSE TRANSAMINASE"/>
    <property type="match status" value="1"/>
</dbReference>
<feature type="transmembrane region" description="Helical" evidence="2">
    <location>
        <begin position="6"/>
        <end position="25"/>
    </location>
</feature>
<evidence type="ECO:0000256" key="2">
    <source>
        <dbReference type="SAM" id="Phobius"/>
    </source>
</evidence>
<evidence type="ECO:0000313" key="4">
    <source>
        <dbReference type="Proteomes" id="UP000000759"/>
    </source>
</evidence>
<organism evidence="3 4">
    <name type="scientific">Phaeodactylum tricornutum (strain CCAP 1055/1)</name>
    <dbReference type="NCBI Taxonomy" id="556484"/>
    <lineage>
        <taxon>Eukaryota</taxon>
        <taxon>Sar</taxon>
        <taxon>Stramenopiles</taxon>
        <taxon>Ochrophyta</taxon>
        <taxon>Bacillariophyta</taxon>
        <taxon>Bacillariophyceae</taxon>
        <taxon>Bacillariophycidae</taxon>
        <taxon>Naviculales</taxon>
        <taxon>Phaeodactylaceae</taxon>
        <taxon>Phaeodactylum</taxon>
    </lineage>
</organism>
<dbReference type="PaxDb" id="2850-Phatr49162"/>
<evidence type="ECO:0000313" key="3">
    <source>
        <dbReference type="EMBL" id="EEC44480.1"/>
    </source>
</evidence>
<dbReference type="InterPro" id="IPR015424">
    <property type="entry name" value="PyrdxlP-dep_Trfase"/>
</dbReference>
<reference evidence="3 4" key="1">
    <citation type="journal article" date="2008" name="Nature">
        <title>The Phaeodactylum genome reveals the evolutionary history of diatom genomes.</title>
        <authorList>
            <person name="Bowler C."/>
            <person name="Allen A.E."/>
            <person name="Badger J.H."/>
            <person name="Grimwood J."/>
            <person name="Jabbari K."/>
            <person name="Kuo A."/>
            <person name="Maheswari U."/>
            <person name="Martens C."/>
            <person name="Maumus F."/>
            <person name="Otillar R.P."/>
            <person name="Rayko E."/>
            <person name="Salamov A."/>
            <person name="Vandepoele K."/>
            <person name="Beszteri B."/>
            <person name="Gruber A."/>
            <person name="Heijde M."/>
            <person name="Katinka M."/>
            <person name="Mock T."/>
            <person name="Valentin K."/>
            <person name="Verret F."/>
            <person name="Berges J.A."/>
            <person name="Brownlee C."/>
            <person name="Cadoret J.P."/>
            <person name="Chiovitti A."/>
            <person name="Choi C.J."/>
            <person name="Coesel S."/>
            <person name="De Martino A."/>
            <person name="Detter J.C."/>
            <person name="Durkin C."/>
            <person name="Falciatore A."/>
            <person name="Fournet J."/>
            <person name="Haruta M."/>
            <person name="Huysman M.J."/>
            <person name="Jenkins B.D."/>
            <person name="Jiroutova K."/>
            <person name="Jorgensen R.E."/>
            <person name="Joubert Y."/>
            <person name="Kaplan A."/>
            <person name="Kroger N."/>
            <person name="Kroth P.G."/>
            <person name="La Roche J."/>
            <person name="Lindquist E."/>
            <person name="Lommer M."/>
            <person name="Martin-Jezequel V."/>
            <person name="Lopez P.J."/>
            <person name="Lucas S."/>
            <person name="Mangogna M."/>
            <person name="McGinnis K."/>
            <person name="Medlin L.K."/>
            <person name="Montsant A."/>
            <person name="Oudot-Le Secq M.P."/>
            <person name="Napoli C."/>
            <person name="Obornik M."/>
            <person name="Parker M.S."/>
            <person name="Petit J.L."/>
            <person name="Porcel B.M."/>
            <person name="Poulsen N."/>
            <person name="Robison M."/>
            <person name="Rychlewski L."/>
            <person name="Rynearson T.A."/>
            <person name="Schmutz J."/>
            <person name="Shapiro H."/>
            <person name="Siaut M."/>
            <person name="Stanley M."/>
            <person name="Sussman M.R."/>
            <person name="Taylor A.R."/>
            <person name="Vardi A."/>
            <person name="von Dassow P."/>
            <person name="Vyverman W."/>
            <person name="Willis A."/>
            <person name="Wyrwicz L.S."/>
            <person name="Rokhsar D.S."/>
            <person name="Weissenbach J."/>
            <person name="Armbrust E.V."/>
            <person name="Green B.R."/>
            <person name="Van de Peer Y."/>
            <person name="Grigoriev I.V."/>
        </authorList>
    </citation>
    <scope>NUCLEOTIDE SEQUENCE [LARGE SCALE GENOMIC DNA]</scope>
    <source>
        <strain evidence="3 4">CCAP 1055/1</strain>
    </source>
</reference>
<dbReference type="OrthoDB" id="283814at2759"/>
<dbReference type="GeneID" id="7195621"/>
<evidence type="ECO:0000256" key="1">
    <source>
        <dbReference type="SAM" id="MobiDB-lite"/>
    </source>
</evidence>
<dbReference type="InterPro" id="IPR000653">
    <property type="entry name" value="DegT/StrS_aminotransferase"/>
</dbReference>
<sequence length="574" mass="65292">MNPRHVWAVSATSTTVLIFSAWYWLNLYHGKALQSIVYTPKVTPYGVYTSVWEVCIYHVWFLVLGSVVDGNSLLTQLARWQHHDRPGLEHRVHSDLRQVLTARPSADETTPSRNNDADFTAVTMPKSIEDGAENIVVAHSARTIFYHAIQTLLDERFEETGVRKLRIGTHSVQFGSFYRLLQTLPDATIEFVQMDFHPLHWTLDAQSVDVEAFRSCDLILVQHVFGVPLPQDPLLELGKRYNIPVMEDCVQSGSLYGSYQGHPGADLTLWSGGLDKIPSCLGGGFAYFRNTPHGNKLYQACRDRNEALPVDSWRDRALSIFKQFVHLAIAKNTLGIDNLLGFTGYAWLREHHGNAIPWYHIGLQVRKDKALAPFQHETSKFLRRPSAAQLLAMRYGVRKTLHYEKVARLEISQRAFLLSHIPSQYHHKLFPWMTTEVLLAHERNLGISEFTWVVAPDAASRRRFTQFLSDRFVIALINTTWEYNGDNIGKDICQRLVYLPNLNEMTQAQIKHVASVLTAWSEEEQLDDMSETPSKSTTAQATKITNSETRQEGIQLQVNPIVNVPEYIVTAQSS</sequence>
<dbReference type="PANTHER" id="PTHR30244">
    <property type="entry name" value="TRANSAMINASE"/>
    <property type="match status" value="1"/>
</dbReference>
<reference evidence="4" key="2">
    <citation type="submission" date="2008-08" db="EMBL/GenBank/DDBJ databases">
        <authorList>
            <consortium name="Diatom Consortium"/>
            <person name="Grigoriev I."/>
            <person name="Grimwood J."/>
            <person name="Kuo A."/>
            <person name="Otillar R.P."/>
            <person name="Salamov A."/>
            <person name="Detter J.C."/>
            <person name="Lindquist E."/>
            <person name="Shapiro H."/>
            <person name="Lucas S."/>
            <person name="Glavina del Rio T."/>
            <person name="Pitluck S."/>
            <person name="Rokhsar D."/>
            <person name="Bowler C."/>
        </authorList>
    </citation>
    <scope>GENOME REANNOTATION</scope>
    <source>
        <strain evidence="4">CCAP 1055/1</strain>
    </source>
</reference>
<dbReference type="GO" id="GO:0030170">
    <property type="term" value="F:pyridoxal phosphate binding"/>
    <property type="evidence" value="ECO:0007669"/>
    <property type="project" value="TreeGrafter"/>
</dbReference>
<dbReference type="KEGG" id="pti:PHATRDRAFT_49162"/>
<feature type="region of interest" description="Disordered" evidence="1">
    <location>
        <begin position="525"/>
        <end position="548"/>
    </location>
</feature>
<proteinExistence type="predicted"/>
<dbReference type="Gene3D" id="3.40.640.10">
    <property type="entry name" value="Type I PLP-dependent aspartate aminotransferase-like (Major domain)"/>
    <property type="match status" value="1"/>
</dbReference>
<dbReference type="GO" id="GO:0000271">
    <property type="term" value="P:polysaccharide biosynthetic process"/>
    <property type="evidence" value="ECO:0007669"/>
    <property type="project" value="TreeGrafter"/>
</dbReference>
<protein>
    <submittedName>
        <fullName evidence="3">Uncharacterized protein</fullName>
    </submittedName>
</protein>
<dbReference type="InterPro" id="IPR015421">
    <property type="entry name" value="PyrdxlP-dep_Trfase_major"/>
</dbReference>
<keyword evidence="2" id="KW-0472">Membrane</keyword>
<dbReference type="InParanoid" id="B7G9P6"/>
<dbReference type="SUPFAM" id="SSF53383">
    <property type="entry name" value="PLP-dependent transferases"/>
    <property type="match status" value="1"/>
</dbReference>
<dbReference type="Proteomes" id="UP000000759">
    <property type="component" value="Chromosome 21"/>
</dbReference>
<keyword evidence="4" id="KW-1185">Reference proteome</keyword>
<name>B7G9P6_PHATC</name>
<dbReference type="EMBL" id="CM000623">
    <property type="protein sequence ID" value="EEC44480.1"/>
    <property type="molecule type" value="Genomic_DNA"/>
</dbReference>
<keyword evidence="2" id="KW-1133">Transmembrane helix</keyword>
<dbReference type="GO" id="GO:0008483">
    <property type="term" value="F:transaminase activity"/>
    <property type="evidence" value="ECO:0007669"/>
    <property type="project" value="TreeGrafter"/>
</dbReference>
<gene>
    <name evidence="3" type="ORF">PHATRDRAFT_49162</name>
</gene>
<keyword evidence="2" id="KW-0812">Transmembrane</keyword>
<dbReference type="AlphaFoldDB" id="B7G9P6"/>
<dbReference type="HOGENOM" id="CLU_475288_0_0_1"/>
<feature type="compositionally biased region" description="Polar residues" evidence="1">
    <location>
        <begin position="531"/>
        <end position="548"/>
    </location>
</feature>